<dbReference type="InterPro" id="IPR052218">
    <property type="entry name" value="Preflagellin_Peptidase"/>
</dbReference>
<keyword evidence="9" id="KW-1185">Reference proteome</keyword>
<feature type="transmembrane region" description="Helical" evidence="6">
    <location>
        <begin position="140"/>
        <end position="161"/>
    </location>
</feature>
<keyword evidence="4 6" id="KW-1133">Transmembrane helix</keyword>
<name>A0A6M1SKC4_9HYPH</name>
<dbReference type="AlphaFoldDB" id="A0A6M1SKC4"/>
<comment type="caution">
    <text evidence="8">The sequence shown here is derived from an EMBL/GenBank/DDBJ whole genome shotgun (WGS) entry which is preliminary data.</text>
</comment>
<feature type="transmembrane region" description="Helical" evidence="6">
    <location>
        <begin position="26"/>
        <end position="44"/>
    </location>
</feature>
<evidence type="ECO:0000256" key="1">
    <source>
        <dbReference type="ARBA" id="ARBA00004651"/>
    </source>
</evidence>
<keyword evidence="2" id="KW-1003">Cell membrane</keyword>
<reference evidence="8 9" key="1">
    <citation type="submission" date="2020-02" db="EMBL/GenBank/DDBJ databases">
        <authorList>
            <person name="Khan S.A."/>
            <person name="Jeon C.O."/>
            <person name="Chun B.H."/>
        </authorList>
    </citation>
    <scope>NUCLEOTIDE SEQUENCE [LARGE SCALE GENOMIC DNA]</scope>
    <source>
        <strain evidence="8 9">H239</strain>
    </source>
</reference>
<evidence type="ECO:0000256" key="4">
    <source>
        <dbReference type="ARBA" id="ARBA00022989"/>
    </source>
</evidence>
<evidence type="ECO:0000313" key="8">
    <source>
        <dbReference type="EMBL" id="NGP17254.1"/>
    </source>
</evidence>
<evidence type="ECO:0000256" key="3">
    <source>
        <dbReference type="ARBA" id="ARBA00022692"/>
    </source>
</evidence>
<dbReference type="PANTHER" id="PTHR36506:SF1">
    <property type="entry name" value="PREFLAGELLIN PEPTIDASE"/>
    <property type="match status" value="1"/>
</dbReference>
<evidence type="ECO:0000259" key="7">
    <source>
        <dbReference type="Pfam" id="PF01478"/>
    </source>
</evidence>
<keyword evidence="3 6" id="KW-0812">Transmembrane</keyword>
<dbReference type="Gene3D" id="1.20.120.1220">
    <property type="match status" value="1"/>
</dbReference>
<feature type="transmembrane region" description="Helical" evidence="6">
    <location>
        <begin position="56"/>
        <end position="76"/>
    </location>
</feature>
<dbReference type="PANTHER" id="PTHR36506">
    <property type="entry name" value="PREFLAGELLIN PEPTIDASE"/>
    <property type="match status" value="1"/>
</dbReference>
<feature type="transmembrane region" description="Helical" evidence="6">
    <location>
        <begin position="96"/>
        <end position="119"/>
    </location>
</feature>
<proteinExistence type="predicted"/>
<sequence length="166" mass="17639">MSSLALLFFPAIMAWAASSDLLTMRISNKLVLLLVAGFAVMALVVQLPIEQLGMHLLAGAVVLVVAFGMFAMRWIGGGDAKLAAATTLWLGFGLTLQYLVNAALLGGLLTLAILSLRSVPLTPMIARFPWLTRLHNPKEGVPYGIALAAAGMIIYSNSAIFERLTA</sequence>
<dbReference type="InterPro" id="IPR000045">
    <property type="entry name" value="Prepilin_IV_endopep_pep"/>
</dbReference>
<dbReference type="GO" id="GO:0004190">
    <property type="term" value="F:aspartic-type endopeptidase activity"/>
    <property type="evidence" value="ECO:0007669"/>
    <property type="project" value="InterPro"/>
</dbReference>
<comment type="subcellular location">
    <subcellularLocation>
        <location evidence="1">Cell membrane</location>
        <topology evidence="1">Multi-pass membrane protein</topology>
    </subcellularLocation>
</comment>
<evidence type="ECO:0000256" key="5">
    <source>
        <dbReference type="ARBA" id="ARBA00023136"/>
    </source>
</evidence>
<keyword evidence="5 6" id="KW-0472">Membrane</keyword>
<dbReference type="Pfam" id="PF01478">
    <property type="entry name" value="Peptidase_A24"/>
    <property type="match status" value="1"/>
</dbReference>
<feature type="domain" description="Prepilin type IV endopeptidase peptidase" evidence="7">
    <location>
        <begin position="7"/>
        <end position="111"/>
    </location>
</feature>
<dbReference type="Proteomes" id="UP000474802">
    <property type="component" value="Unassembled WGS sequence"/>
</dbReference>
<organism evidence="8 9">
    <name type="scientific">Devosia aurantiaca</name>
    <dbReference type="NCBI Taxonomy" id="2714858"/>
    <lineage>
        <taxon>Bacteria</taxon>
        <taxon>Pseudomonadati</taxon>
        <taxon>Pseudomonadota</taxon>
        <taxon>Alphaproteobacteria</taxon>
        <taxon>Hyphomicrobiales</taxon>
        <taxon>Devosiaceae</taxon>
        <taxon>Devosia</taxon>
    </lineage>
</organism>
<reference evidence="8 9" key="2">
    <citation type="submission" date="2020-03" db="EMBL/GenBank/DDBJ databases">
        <title>Devosia chinhatensis sp. nov., isolated from a hexachlorocyclohexane (HCH) dump site in India.</title>
        <authorList>
            <person name="Kumar M."/>
            <person name="Lal R."/>
        </authorList>
    </citation>
    <scope>NUCLEOTIDE SEQUENCE [LARGE SCALE GENOMIC DNA]</scope>
    <source>
        <strain evidence="8 9">H239</strain>
    </source>
</reference>
<evidence type="ECO:0000256" key="6">
    <source>
        <dbReference type="SAM" id="Phobius"/>
    </source>
</evidence>
<accession>A0A6M1SKC4</accession>
<evidence type="ECO:0000256" key="2">
    <source>
        <dbReference type="ARBA" id="ARBA00022475"/>
    </source>
</evidence>
<gene>
    <name evidence="8" type="ORF">G5575_05805</name>
</gene>
<dbReference type="RefSeq" id="WP_164533457.1">
    <property type="nucleotide sequence ID" value="NZ_JAALFG010000001.1"/>
</dbReference>
<dbReference type="EMBL" id="JAALFG010000001">
    <property type="protein sequence ID" value="NGP17254.1"/>
    <property type="molecule type" value="Genomic_DNA"/>
</dbReference>
<dbReference type="GO" id="GO:0005886">
    <property type="term" value="C:plasma membrane"/>
    <property type="evidence" value="ECO:0007669"/>
    <property type="project" value="UniProtKB-SubCell"/>
</dbReference>
<evidence type="ECO:0000313" key="9">
    <source>
        <dbReference type="Proteomes" id="UP000474802"/>
    </source>
</evidence>
<protein>
    <submittedName>
        <fullName evidence="8">Peptidase</fullName>
    </submittedName>
</protein>